<keyword evidence="2" id="KW-1185">Reference proteome</keyword>
<feature type="non-terminal residue" evidence="1">
    <location>
        <position position="66"/>
    </location>
</feature>
<organism evidence="2">
    <name type="scientific">Camponotus floridanus</name>
    <name type="common">Florida carpenter ant</name>
    <dbReference type="NCBI Taxonomy" id="104421"/>
    <lineage>
        <taxon>Eukaryota</taxon>
        <taxon>Metazoa</taxon>
        <taxon>Ecdysozoa</taxon>
        <taxon>Arthropoda</taxon>
        <taxon>Hexapoda</taxon>
        <taxon>Insecta</taxon>
        <taxon>Pterygota</taxon>
        <taxon>Neoptera</taxon>
        <taxon>Endopterygota</taxon>
        <taxon>Hymenoptera</taxon>
        <taxon>Apocrita</taxon>
        <taxon>Aculeata</taxon>
        <taxon>Formicoidea</taxon>
        <taxon>Formicidae</taxon>
        <taxon>Formicinae</taxon>
        <taxon>Camponotus</taxon>
    </lineage>
</organism>
<evidence type="ECO:0000313" key="1">
    <source>
        <dbReference type="EMBL" id="EFN66553.1"/>
    </source>
</evidence>
<dbReference type="AlphaFoldDB" id="E2AJ36"/>
<accession>E2AJ36</accession>
<reference evidence="1 2" key="1">
    <citation type="journal article" date="2010" name="Science">
        <title>Genomic comparison of the ants Camponotus floridanus and Harpegnathos saltator.</title>
        <authorList>
            <person name="Bonasio R."/>
            <person name="Zhang G."/>
            <person name="Ye C."/>
            <person name="Mutti N.S."/>
            <person name="Fang X."/>
            <person name="Qin N."/>
            <person name="Donahue G."/>
            <person name="Yang P."/>
            <person name="Li Q."/>
            <person name="Li C."/>
            <person name="Zhang P."/>
            <person name="Huang Z."/>
            <person name="Berger S.L."/>
            <person name="Reinberg D."/>
            <person name="Wang J."/>
            <person name="Liebig J."/>
        </authorList>
    </citation>
    <scope>NUCLEOTIDE SEQUENCE [LARGE SCALE GENOMIC DNA]</scope>
    <source>
        <strain evidence="2">C129</strain>
    </source>
</reference>
<feature type="non-terminal residue" evidence="1">
    <location>
        <position position="1"/>
    </location>
</feature>
<dbReference type="Proteomes" id="UP000000311">
    <property type="component" value="Unassembled WGS sequence"/>
</dbReference>
<name>E2AJ36_CAMFO</name>
<sequence length="66" mass="7386">YISNVTYKSLLFTDGTLPRAYGLPKIHKIDIPFRLIVSSINSPLYSLALFLHKVIIKNLPVASSQV</sequence>
<gene>
    <name evidence="1" type="ORF">EAG_00027</name>
</gene>
<evidence type="ECO:0000313" key="2">
    <source>
        <dbReference type="Proteomes" id="UP000000311"/>
    </source>
</evidence>
<proteinExistence type="predicted"/>
<protein>
    <submittedName>
        <fullName evidence="1">Uncharacterized protein</fullName>
    </submittedName>
</protein>
<dbReference type="EMBL" id="GL439949">
    <property type="protein sequence ID" value="EFN66553.1"/>
    <property type="molecule type" value="Genomic_DNA"/>
</dbReference>
<dbReference type="InParanoid" id="E2AJ36"/>